<reference evidence="3" key="3">
    <citation type="submission" date="2020-09" db="EMBL/GenBank/DDBJ databases">
        <authorList>
            <person name="Sun Q."/>
            <person name="Ohkuma M."/>
        </authorList>
    </citation>
    <scope>NUCLEOTIDE SEQUENCE</scope>
    <source>
        <strain evidence="3">JCM 4136</strain>
    </source>
</reference>
<dbReference type="SUPFAM" id="SSF56091">
    <property type="entry name" value="DNA ligase/mRNA capping enzyme, catalytic domain"/>
    <property type="match status" value="1"/>
</dbReference>
<name>A0A8H9LSB3_9ACTN</name>
<dbReference type="Proteomes" id="UP000660975">
    <property type="component" value="Unassembled WGS sequence"/>
</dbReference>
<protein>
    <recommendedName>
        <fullName evidence="6">ATP-dependent DNA ligase family profile domain-containing protein</fullName>
    </recommendedName>
</protein>
<evidence type="ECO:0000256" key="1">
    <source>
        <dbReference type="SAM" id="MobiDB-lite"/>
    </source>
</evidence>
<organism evidence="3 5">
    <name type="scientific">Streptomyces gougerotii</name>
    <dbReference type="NCBI Taxonomy" id="53448"/>
    <lineage>
        <taxon>Bacteria</taxon>
        <taxon>Bacillati</taxon>
        <taxon>Actinomycetota</taxon>
        <taxon>Actinomycetes</taxon>
        <taxon>Kitasatosporales</taxon>
        <taxon>Streptomycetaceae</taxon>
        <taxon>Streptomyces</taxon>
        <taxon>Streptomyces diastaticus group</taxon>
    </lineage>
</organism>
<evidence type="ECO:0008006" key="6">
    <source>
        <dbReference type="Google" id="ProtNLM"/>
    </source>
</evidence>
<dbReference type="Proteomes" id="UP000480804">
    <property type="component" value="Unassembled WGS sequence"/>
</dbReference>
<dbReference type="EMBL" id="BLLO01000018">
    <property type="protein sequence ID" value="GFH78514.1"/>
    <property type="molecule type" value="Genomic_DNA"/>
</dbReference>
<gene>
    <name evidence="3" type="ORF">GCM10010227_53050</name>
    <name evidence="2" type="ORF">Sgou_31840</name>
</gene>
<dbReference type="AlphaFoldDB" id="A0A8H9LSB3"/>
<evidence type="ECO:0000313" key="5">
    <source>
        <dbReference type="Proteomes" id="UP000660975"/>
    </source>
</evidence>
<dbReference type="Gene3D" id="3.30.470.30">
    <property type="entry name" value="DNA ligase/mRNA capping enzyme"/>
    <property type="match status" value="1"/>
</dbReference>
<reference evidence="2 4" key="2">
    <citation type="submission" date="2020-02" db="EMBL/GenBank/DDBJ databases">
        <title>Whole genome shotgun sequence of Streptomyces gougerotii NBRC 13043.</title>
        <authorList>
            <person name="Ichikawa N."/>
            <person name="Komaki H."/>
            <person name="Tamura T."/>
        </authorList>
    </citation>
    <scope>NUCLEOTIDE SEQUENCE [LARGE SCALE GENOMIC DNA]</scope>
    <source>
        <strain evidence="2 4">NBRC 13043</strain>
    </source>
</reference>
<keyword evidence="4" id="KW-1185">Reference proteome</keyword>
<comment type="caution">
    <text evidence="3">The sequence shown here is derived from an EMBL/GenBank/DDBJ whole genome shotgun (WGS) entry which is preliminary data.</text>
</comment>
<evidence type="ECO:0000313" key="2">
    <source>
        <dbReference type="EMBL" id="GFH78514.1"/>
    </source>
</evidence>
<accession>A0A8H9LSB3</accession>
<proteinExistence type="predicted"/>
<sequence length="153" mass="16450">MAENVVQTSPTSPQLLGPLALRAVSDRPWWGGRRDAERVLEPPLRPVAPEACATLPPEGRPGSMFRQQRLYGYRVIVYVRAERLYLQSRSGADLTSHFPELQAAAANISEDLALDGDLVVLHEDRLDVAACSSVPGSAASGHAPSPGPGRRTS</sequence>
<feature type="region of interest" description="Disordered" evidence="1">
    <location>
        <begin position="133"/>
        <end position="153"/>
    </location>
</feature>
<evidence type="ECO:0000313" key="3">
    <source>
        <dbReference type="EMBL" id="GGU91240.1"/>
    </source>
</evidence>
<evidence type="ECO:0000313" key="4">
    <source>
        <dbReference type="Proteomes" id="UP000480804"/>
    </source>
</evidence>
<reference evidence="3" key="1">
    <citation type="journal article" date="2014" name="Int. J. Syst. Evol. Microbiol.">
        <title>Complete genome sequence of Corynebacterium casei LMG S-19264T (=DSM 44701T), isolated from a smear-ripened cheese.</title>
        <authorList>
            <consortium name="US DOE Joint Genome Institute (JGI-PGF)"/>
            <person name="Walter F."/>
            <person name="Albersmeier A."/>
            <person name="Kalinowski J."/>
            <person name="Ruckert C."/>
        </authorList>
    </citation>
    <scope>NUCLEOTIDE SEQUENCE</scope>
    <source>
        <strain evidence="3">JCM 4136</strain>
    </source>
</reference>
<dbReference type="EMBL" id="BMSC01000025">
    <property type="protein sequence ID" value="GGU91240.1"/>
    <property type="molecule type" value="Genomic_DNA"/>
</dbReference>